<keyword evidence="3" id="KW-1185">Reference proteome</keyword>
<dbReference type="SUPFAM" id="SSF81383">
    <property type="entry name" value="F-box domain"/>
    <property type="match status" value="1"/>
</dbReference>
<dbReference type="InterPro" id="IPR001810">
    <property type="entry name" value="F-box_dom"/>
</dbReference>
<organism evidence="2 3">
    <name type="scientific">Digitaria exilis</name>
    <dbReference type="NCBI Taxonomy" id="1010633"/>
    <lineage>
        <taxon>Eukaryota</taxon>
        <taxon>Viridiplantae</taxon>
        <taxon>Streptophyta</taxon>
        <taxon>Embryophyta</taxon>
        <taxon>Tracheophyta</taxon>
        <taxon>Spermatophyta</taxon>
        <taxon>Magnoliopsida</taxon>
        <taxon>Liliopsida</taxon>
        <taxon>Poales</taxon>
        <taxon>Poaceae</taxon>
        <taxon>PACMAD clade</taxon>
        <taxon>Panicoideae</taxon>
        <taxon>Panicodae</taxon>
        <taxon>Paniceae</taxon>
        <taxon>Anthephorinae</taxon>
        <taxon>Digitaria</taxon>
    </lineage>
</organism>
<dbReference type="Pfam" id="PF00646">
    <property type="entry name" value="F-box"/>
    <property type="match status" value="1"/>
</dbReference>
<dbReference type="AlphaFoldDB" id="A0A835KR23"/>
<dbReference type="PANTHER" id="PTHR34223:SF107">
    <property type="entry name" value="F-BOX DOMAIN-CONTAINING PROTEIN"/>
    <property type="match status" value="1"/>
</dbReference>
<dbReference type="InterPro" id="IPR053781">
    <property type="entry name" value="F-box_AtFBL13-like"/>
</dbReference>
<dbReference type="InterPro" id="IPR053197">
    <property type="entry name" value="F-box_SCFL_complex_component"/>
</dbReference>
<comment type="caution">
    <text evidence="2">The sequence shown here is derived from an EMBL/GenBank/DDBJ whole genome shotgun (WGS) entry which is preliminary data.</text>
</comment>
<dbReference type="Proteomes" id="UP000636709">
    <property type="component" value="Unassembled WGS sequence"/>
</dbReference>
<reference evidence="2" key="1">
    <citation type="submission" date="2020-07" db="EMBL/GenBank/DDBJ databases">
        <title>Genome sequence and genetic diversity analysis of an under-domesticated orphan crop, white fonio (Digitaria exilis).</title>
        <authorList>
            <person name="Bennetzen J.L."/>
            <person name="Chen S."/>
            <person name="Ma X."/>
            <person name="Wang X."/>
            <person name="Yssel A.E.J."/>
            <person name="Chaluvadi S.R."/>
            <person name="Johnson M."/>
            <person name="Gangashetty P."/>
            <person name="Hamidou F."/>
            <person name="Sanogo M.D."/>
            <person name="Zwaenepoel A."/>
            <person name="Wallace J."/>
            <person name="Van De Peer Y."/>
            <person name="Van Deynze A."/>
        </authorList>
    </citation>
    <scope>NUCLEOTIDE SEQUENCE</scope>
    <source>
        <tissue evidence="2">Leaves</tissue>
    </source>
</reference>
<evidence type="ECO:0000313" key="2">
    <source>
        <dbReference type="EMBL" id="KAF8762703.1"/>
    </source>
</evidence>
<evidence type="ECO:0000259" key="1">
    <source>
        <dbReference type="Pfam" id="PF00646"/>
    </source>
</evidence>
<accession>A0A835KR23</accession>
<gene>
    <name evidence="2" type="ORF">HU200_009232</name>
</gene>
<feature type="domain" description="F-box" evidence="1">
    <location>
        <begin position="22"/>
        <end position="57"/>
    </location>
</feature>
<proteinExistence type="predicted"/>
<name>A0A835KR23_9POAL</name>
<dbReference type="EMBL" id="JACEFO010000618">
    <property type="protein sequence ID" value="KAF8762703.1"/>
    <property type="molecule type" value="Genomic_DNA"/>
</dbReference>
<dbReference type="Gene3D" id="1.20.1280.50">
    <property type="match status" value="1"/>
</dbReference>
<protein>
    <recommendedName>
        <fullName evidence="1">F-box domain-containing protein</fullName>
    </recommendedName>
</protein>
<sequence>MFDGMTMDGRGKNVAMSGGSIDALPDGILEHILGFVPVPKAVRTCVLARRWRDIWKRATGLRITCTADDVGKTETVNERQKFVENLLRLRGHTPLETCDLRFGNFYDDDDELLLNR</sequence>
<dbReference type="OrthoDB" id="692490at2759"/>
<dbReference type="CDD" id="cd22160">
    <property type="entry name" value="F-box_AtFBL13-like"/>
    <property type="match status" value="1"/>
</dbReference>
<evidence type="ECO:0000313" key="3">
    <source>
        <dbReference type="Proteomes" id="UP000636709"/>
    </source>
</evidence>
<dbReference type="PANTHER" id="PTHR34223">
    <property type="entry name" value="OS11G0201299 PROTEIN"/>
    <property type="match status" value="1"/>
</dbReference>
<dbReference type="InterPro" id="IPR036047">
    <property type="entry name" value="F-box-like_dom_sf"/>
</dbReference>